<dbReference type="PROSITE" id="PS50943">
    <property type="entry name" value="HTH_CROC1"/>
    <property type="match status" value="1"/>
</dbReference>
<dbReference type="InterPro" id="IPR031856">
    <property type="entry name" value="YdaS_toxin-like"/>
</dbReference>
<dbReference type="GO" id="GO:0003677">
    <property type="term" value="F:DNA binding"/>
    <property type="evidence" value="ECO:0007669"/>
    <property type="project" value="InterPro"/>
</dbReference>
<dbReference type="Pfam" id="PF15943">
    <property type="entry name" value="YdaS_toxin"/>
    <property type="match status" value="1"/>
</dbReference>
<evidence type="ECO:0000313" key="3">
    <source>
        <dbReference type="EMBL" id="MDH0739902.1"/>
    </source>
</evidence>
<comment type="caution">
    <text evidence="3">The sequence shown here is derived from an EMBL/GenBank/DDBJ whole genome shotgun (WGS) entry which is preliminary data.</text>
</comment>
<proteinExistence type="predicted"/>
<name>A0AA42LUL2_9BURK</name>
<evidence type="ECO:0000313" key="4">
    <source>
        <dbReference type="Proteomes" id="UP001161094"/>
    </source>
</evidence>
<accession>A0AA42LUL2</accession>
<reference evidence="3" key="1">
    <citation type="submission" date="2022-09" db="EMBL/GenBank/DDBJ databases">
        <title>Intensive care unit water sources are persistently colonized with multi-drug resistant bacteria and are the site of extensive horizontal gene transfer of antibiotic resistance genes.</title>
        <authorList>
            <person name="Diorio-Toth L."/>
        </authorList>
    </citation>
    <scope>NUCLEOTIDE SEQUENCE</scope>
    <source>
        <strain evidence="3">GD03843</strain>
    </source>
</reference>
<dbReference type="Proteomes" id="UP001161094">
    <property type="component" value="Unassembled WGS sequence"/>
</dbReference>
<gene>
    <name evidence="3" type="ORF">N5D93_29160</name>
</gene>
<dbReference type="EMBL" id="JAOCDZ010000031">
    <property type="protein sequence ID" value="MDH0739902.1"/>
    <property type="molecule type" value="Genomic_DNA"/>
</dbReference>
<dbReference type="CDD" id="cd00093">
    <property type="entry name" value="HTH_XRE"/>
    <property type="match status" value="1"/>
</dbReference>
<evidence type="ECO:0000256" key="1">
    <source>
        <dbReference type="SAM" id="MobiDB-lite"/>
    </source>
</evidence>
<dbReference type="Gene3D" id="1.10.260.40">
    <property type="entry name" value="lambda repressor-like DNA-binding domains"/>
    <property type="match status" value="1"/>
</dbReference>
<dbReference type="RefSeq" id="WP_279997413.1">
    <property type="nucleotide sequence ID" value="NZ_JAOCDZ010000031.1"/>
</dbReference>
<dbReference type="AlphaFoldDB" id="A0AA42LUL2"/>
<feature type="region of interest" description="Disordered" evidence="1">
    <location>
        <begin position="81"/>
        <end position="100"/>
    </location>
</feature>
<feature type="compositionally biased region" description="Basic and acidic residues" evidence="1">
    <location>
        <begin position="90"/>
        <end position="100"/>
    </location>
</feature>
<dbReference type="InterPro" id="IPR010982">
    <property type="entry name" value="Lambda_DNA-bd_dom_sf"/>
</dbReference>
<sequence>MMIYEASDQYGPSYEALKKAIALAGTQEALAQMLGVTQPAVNKMLKSKAPLGAHHCVRIMTHLGISRQELRPTDYWEVWPDLPEPSAQEPTRDAALKRLP</sequence>
<feature type="domain" description="HTH cro/C1-type" evidence="2">
    <location>
        <begin position="17"/>
        <end position="70"/>
    </location>
</feature>
<dbReference type="SUPFAM" id="SSF47413">
    <property type="entry name" value="lambda repressor-like DNA-binding domains"/>
    <property type="match status" value="1"/>
</dbReference>
<protein>
    <submittedName>
        <fullName evidence="3">Helix-turn-helix domain-containing protein</fullName>
    </submittedName>
</protein>
<evidence type="ECO:0000259" key="2">
    <source>
        <dbReference type="PROSITE" id="PS50943"/>
    </source>
</evidence>
<organism evidence="3 4">
    <name type="scientific">Achromobacter spanius</name>
    <dbReference type="NCBI Taxonomy" id="217203"/>
    <lineage>
        <taxon>Bacteria</taxon>
        <taxon>Pseudomonadati</taxon>
        <taxon>Pseudomonadota</taxon>
        <taxon>Betaproteobacteria</taxon>
        <taxon>Burkholderiales</taxon>
        <taxon>Alcaligenaceae</taxon>
        <taxon>Achromobacter</taxon>
    </lineage>
</organism>
<dbReference type="InterPro" id="IPR001387">
    <property type="entry name" value="Cro/C1-type_HTH"/>
</dbReference>